<evidence type="ECO:0008006" key="3">
    <source>
        <dbReference type="Google" id="ProtNLM"/>
    </source>
</evidence>
<gene>
    <name evidence="2" type="ORF">HAZT_HAZT010577</name>
</gene>
<accession>A0A6A0H012</accession>
<dbReference type="PANTHER" id="PTHR21275:SF1">
    <property type="entry name" value="RWD DOMAIN-CONTAINING PROTEIN 4"/>
    <property type="match status" value="1"/>
</dbReference>
<feature type="region of interest" description="Disordered" evidence="1">
    <location>
        <begin position="78"/>
        <end position="111"/>
    </location>
</feature>
<dbReference type="OrthoDB" id="10045773at2759"/>
<dbReference type="Proteomes" id="UP000711488">
    <property type="component" value="Unassembled WGS sequence"/>
</dbReference>
<organism evidence="2">
    <name type="scientific">Hyalella azteca</name>
    <name type="common">Amphipod</name>
    <dbReference type="NCBI Taxonomy" id="294128"/>
    <lineage>
        <taxon>Eukaryota</taxon>
        <taxon>Metazoa</taxon>
        <taxon>Ecdysozoa</taxon>
        <taxon>Arthropoda</taxon>
        <taxon>Crustacea</taxon>
        <taxon>Multicrustacea</taxon>
        <taxon>Malacostraca</taxon>
        <taxon>Eumalacostraca</taxon>
        <taxon>Peracarida</taxon>
        <taxon>Amphipoda</taxon>
        <taxon>Senticaudata</taxon>
        <taxon>Talitrida</taxon>
        <taxon>Talitroidea</taxon>
        <taxon>Hyalellidae</taxon>
        <taxon>Hyalella</taxon>
    </lineage>
</organism>
<dbReference type="PANTHER" id="PTHR21275">
    <property type="entry name" value="RWD DOMAIN-CONTAINING PROTEIN 4"/>
    <property type="match status" value="1"/>
</dbReference>
<comment type="caution">
    <text evidence="2">The sequence shown here is derived from an EMBL/GenBank/DDBJ whole genome shotgun (WGS) entry which is preliminary data.</text>
</comment>
<protein>
    <recommendedName>
        <fullName evidence="3">RWD domain-containing protein</fullName>
    </recommendedName>
</protein>
<proteinExistence type="predicted"/>
<evidence type="ECO:0000313" key="2">
    <source>
        <dbReference type="EMBL" id="KAA0194239.1"/>
    </source>
</evidence>
<dbReference type="InterPro" id="IPR042770">
    <property type="entry name" value="RWDD4"/>
</dbReference>
<feature type="compositionally biased region" description="Basic and acidic residues" evidence="1">
    <location>
        <begin position="78"/>
        <end position="95"/>
    </location>
</feature>
<name>A0A6A0H012_HYAAZ</name>
<sequence length="136" mass="15299">MKKLVKAKILSLKCPSVKERIVKAVREQAESMLGMSMTFSLFEWLKDNHAALLEGQDLYFQDLKSGIAAKDATADLDKLALDSNPEKNSKKKDSGMTKNQKRRMWDRQNAAGERDRGWNWIDVVKHLSQSGSAGTS</sequence>
<reference evidence="2" key="1">
    <citation type="submission" date="2014-08" db="EMBL/GenBank/DDBJ databases">
        <authorList>
            <person name="Murali S."/>
            <person name="Richards S."/>
            <person name="Bandaranaike D."/>
            <person name="Bellair M."/>
            <person name="Blankenburg K."/>
            <person name="Chao H."/>
            <person name="Dinh H."/>
            <person name="Doddapaneni H."/>
            <person name="Dugan-Rocha S."/>
            <person name="Elkadiri S."/>
            <person name="Gnanaolivu R."/>
            <person name="Hughes D."/>
            <person name="Lee S."/>
            <person name="Li M."/>
            <person name="Ming W."/>
            <person name="Munidasa M."/>
            <person name="Muniz J."/>
            <person name="Nguyen L."/>
            <person name="Osuji N."/>
            <person name="Pu L.-L."/>
            <person name="Puazo M."/>
            <person name="Skinner E."/>
            <person name="Qu C."/>
            <person name="Quiroz J."/>
            <person name="Raj R."/>
            <person name="Weissenberger G."/>
            <person name="Xin Y."/>
            <person name="Zou X."/>
            <person name="Han Y."/>
            <person name="Worley K."/>
            <person name="Muzny D."/>
            <person name="Gibbs R."/>
        </authorList>
    </citation>
    <scope>NUCLEOTIDE SEQUENCE</scope>
    <source>
        <strain evidence="2">HAZT.00-mixed</strain>
        <tissue evidence="2">Whole organism</tissue>
    </source>
</reference>
<reference evidence="2" key="2">
    <citation type="journal article" date="2018" name="Environ. Sci. Technol.">
        <title>The Toxicogenome of Hyalella azteca: A Model for Sediment Ecotoxicology and Evolutionary Toxicology.</title>
        <authorList>
            <person name="Poynton H.C."/>
            <person name="Hasenbein S."/>
            <person name="Benoit J.B."/>
            <person name="Sepulveda M.S."/>
            <person name="Poelchau M.F."/>
            <person name="Hughes D.S.T."/>
            <person name="Murali S.C."/>
            <person name="Chen S."/>
            <person name="Glastad K.M."/>
            <person name="Goodisman M.A.D."/>
            <person name="Werren J.H."/>
            <person name="Vineis J.H."/>
            <person name="Bowen J.L."/>
            <person name="Friedrich M."/>
            <person name="Jones J."/>
            <person name="Robertson H.M."/>
            <person name="Feyereisen R."/>
            <person name="Mechler-Hickson A."/>
            <person name="Mathers N."/>
            <person name="Lee C.E."/>
            <person name="Colbourne J.K."/>
            <person name="Biales A."/>
            <person name="Johnston J.S."/>
            <person name="Wellborn G.A."/>
            <person name="Rosendale A.J."/>
            <person name="Cridge A.G."/>
            <person name="Munoz-Torres M.C."/>
            <person name="Bain P.A."/>
            <person name="Manny A.R."/>
            <person name="Major K.M."/>
            <person name="Lambert F.N."/>
            <person name="Vulpe C.D."/>
            <person name="Tuck P."/>
            <person name="Blalock B.J."/>
            <person name="Lin Y.Y."/>
            <person name="Smith M.E."/>
            <person name="Ochoa-Acuna H."/>
            <person name="Chen M.M."/>
            <person name="Childers C.P."/>
            <person name="Qu J."/>
            <person name="Dugan S."/>
            <person name="Lee S.L."/>
            <person name="Chao H."/>
            <person name="Dinh H."/>
            <person name="Han Y."/>
            <person name="Doddapaneni H."/>
            <person name="Worley K.C."/>
            <person name="Muzny D.M."/>
            <person name="Gibbs R.A."/>
            <person name="Richards S."/>
        </authorList>
    </citation>
    <scope>NUCLEOTIDE SEQUENCE</scope>
    <source>
        <strain evidence="2">HAZT.00-mixed</strain>
        <tissue evidence="2">Whole organism</tissue>
    </source>
</reference>
<evidence type="ECO:0000256" key="1">
    <source>
        <dbReference type="SAM" id="MobiDB-lite"/>
    </source>
</evidence>
<dbReference type="AlphaFoldDB" id="A0A6A0H012"/>
<dbReference type="EMBL" id="JQDR03010446">
    <property type="protein sequence ID" value="KAA0194239.1"/>
    <property type="molecule type" value="Genomic_DNA"/>
</dbReference>
<reference evidence="2" key="3">
    <citation type="submission" date="2019-06" db="EMBL/GenBank/DDBJ databases">
        <authorList>
            <person name="Poynton C."/>
            <person name="Hasenbein S."/>
            <person name="Benoit J.B."/>
            <person name="Sepulveda M.S."/>
            <person name="Poelchau M.F."/>
            <person name="Murali S.C."/>
            <person name="Chen S."/>
            <person name="Glastad K.M."/>
            <person name="Werren J.H."/>
            <person name="Vineis J.H."/>
            <person name="Bowen J.L."/>
            <person name="Friedrich M."/>
            <person name="Jones J."/>
            <person name="Robertson H.M."/>
            <person name="Feyereisen R."/>
            <person name="Mechler-Hickson A."/>
            <person name="Mathers N."/>
            <person name="Lee C.E."/>
            <person name="Colbourne J.K."/>
            <person name="Biales A."/>
            <person name="Johnston J.S."/>
            <person name="Wellborn G.A."/>
            <person name="Rosendale A.J."/>
            <person name="Cridge A.G."/>
            <person name="Munoz-Torres M.C."/>
            <person name="Bain P.A."/>
            <person name="Manny A.R."/>
            <person name="Major K.M."/>
            <person name="Lambert F.N."/>
            <person name="Vulpe C.D."/>
            <person name="Tuck P."/>
            <person name="Blalock B.J."/>
            <person name="Lin Y.-Y."/>
            <person name="Smith M.E."/>
            <person name="Ochoa-Acuna H."/>
            <person name="Chen M.-J.M."/>
            <person name="Childers C.P."/>
            <person name="Qu J."/>
            <person name="Dugan S."/>
            <person name="Lee S.L."/>
            <person name="Chao H."/>
            <person name="Dinh H."/>
            <person name="Han Y."/>
            <person name="Doddapaneni H."/>
            <person name="Worley K.C."/>
            <person name="Muzny D.M."/>
            <person name="Gibbs R.A."/>
            <person name="Richards S."/>
        </authorList>
    </citation>
    <scope>NUCLEOTIDE SEQUENCE</scope>
    <source>
        <strain evidence="2">HAZT.00-mixed</strain>
        <tissue evidence="2">Whole organism</tissue>
    </source>
</reference>